<dbReference type="Proteomes" id="UP001197795">
    <property type="component" value="Unassembled WGS sequence"/>
</dbReference>
<dbReference type="NCBIfam" id="TIGR00360">
    <property type="entry name" value="ComEC_N-term"/>
    <property type="match status" value="1"/>
</dbReference>
<comment type="caution">
    <text evidence="11">The sequence shown here is derived from an EMBL/GenBank/DDBJ whole genome shotgun (WGS) entry which is preliminary data.</text>
</comment>
<feature type="region of interest" description="Disordered" evidence="6">
    <location>
        <begin position="551"/>
        <end position="586"/>
    </location>
</feature>
<feature type="transmembrane region" description="Helical" evidence="7">
    <location>
        <begin position="424"/>
        <end position="444"/>
    </location>
</feature>
<dbReference type="InterPro" id="IPR025405">
    <property type="entry name" value="DUF4131"/>
</dbReference>
<feature type="domain" description="DUF4131" evidence="10">
    <location>
        <begin position="3"/>
        <end position="126"/>
    </location>
</feature>
<keyword evidence="5 7" id="KW-0472">Membrane</keyword>
<evidence type="ECO:0000259" key="8">
    <source>
        <dbReference type="Pfam" id="PF00753"/>
    </source>
</evidence>
<dbReference type="InterPro" id="IPR036866">
    <property type="entry name" value="RibonucZ/Hydroxyglut_hydro"/>
</dbReference>
<evidence type="ECO:0000256" key="5">
    <source>
        <dbReference type="ARBA" id="ARBA00023136"/>
    </source>
</evidence>
<dbReference type="InterPro" id="IPR052159">
    <property type="entry name" value="Competence_DNA_uptake"/>
</dbReference>
<evidence type="ECO:0000256" key="6">
    <source>
        <dbReference type="SAM" id="MobiDB-lite"/>
    </source>
</evidence>
<feature type="domain" description="ComEC/Rec2-related protein" evidence="9">
    <location>
        <begin position="171"/>
        <end position="310"/>
    </location>
</feature>
<organism evidence="11 12">
    <name type="scientific">Waltera acetigignens</name>
    <dbReference type="NCBI Taxonomy" id="2981769"/>
    <lineage>
        <taxon>Bacteria</taxon>
        <taxon>Bacillati</taxon>
        <taxon>Bacillota</taxon>
        <taxon>Clostridia</taxon>
        <taxon>Lachnospirales</taxon>
        <taxon>Lachnospiraceae</taxon>
        <taxon>Waltera</taxon>
    </lineage>
</organism>
<dbReference type="EMBL" id="JAJEPV010000030">
    <property type="protein sequence ID" value="MCC2120325.1"/>
    <property type="molecule type" value="Genomic_DNA"/>
</dbReference>
<name>A0AAE3A5A6_9FIRM</name>
<evidence type="ECO:0000256" key="2">
    <source>
        <dbReference type="ARBA" id="ARBA00022475"/>
    </source>
</evidence>
<evidence type="ECO:0000256" key="1">
    <source>
        <dbReference type="ARBA" id="ARBA00004651"/>
    </source>
</evidence>
<evidence type="ECO:0000259" key="9">
    <source>
        <dbReference type="Pfam" id="PF03772"/>
    </source>
</evidence>
<dbReference type="Pfam" id="PF00753">
    <property type="entry name" value="Lactamase_B"/>
    <property type="match status" value="1"/>
</dbReference>
<dbReference type="InterPro" id="IPR001279">
    <property type="entry name" value="Metallo-B-lactamas"/>
</dbReference>
<dbReference type="InterPro" id="IPR004477">
    <property type="entry name" value="ComEC_N"/>
</dbReference>
<dbReference type="Gene3D" id="3.60.15.10">
    <property type="entry name" value="Ribonuclease Z/Hydroxyacylglutathione hydrolase-like"/>
    <property type="match status" value="2"/>
</dbReference>
<feature type="transmembrane region" description="Helical" evidence="7">
    <location>
        <begin position="191"/>
        <end position="211"/>
    </location>
</feature>
<keyword evidence="4 7" id="KW-1133">Transmembrane helix</keyword>
<dbReference type="PANTHER" id="PTHR30619:SF1">
    <property type="entry name" value="RECOMBINATION PROTEIN 2"/>
    <property type="match status" value="1"/>
</dbReference>
<dbReference type="Pfam" id="PF03772">
    <property type="entry name" value="Competence"/>
    <property type="match status" value="2"/>
</dbReference>
<feature type="transmembrane region" description="Helical" evidence="7">
    <location>
        <begin position="451"/>
        <end position="473"/>
    </location>
</feature>
<keyword evidence="12" id="KW-1185">Reference proteome</keyword>
<reference evidence="11 12" key="1">
    <citation type="submission" date="2021-10" db="EMBL/GenBank/DDBJ databases">
        <title>Anaerobic single-cell dispensing facilitates the cultivation of human gut bacteria.</title>
        <authorList>
            <person name="Afrizal A."/>
        </authorList>
    </citation>
    <scope>NUCLEOTIDE SEQUENCE [LARGE SCALE GENOMIC DNA]</scope>
    <source>
        <strain evidence="11 12">CLA-AA-H273</strain>
    </source>
</reference>
<comment type="subcellular location">
    <subcellularLocation>
        <location evidence="1">Cell membrane</location>
        <topology evidence="1">Multi-pass membrane protein</topology>
    </subcellularLocation>
</comment>
<sequence length="1009" mass="111718">MRRPLFMACLCLVIVLAIGRILTGADTGDAGVLPPDGSPVRITGRIDTRTSETIILKSISIIQNDLKYSYSGKLQCELTNTQEVQSLRLGQHIVLEGVFSHFDAATNHGEFDVRAYSAGKGIGGRVRKAQVLAAEEDYSFLREKLFAFRRRLHDRLAKVFPEKEASVMQTLLLGEKEEMDAEVKALYQRNGIAHILSISGLHITLLGMGCYRLLKRLGAPVRVAAAGGAMTLLLYGMMVGMSVSASRAIGMYLLQMLGIFVGRTYDMLTGVGLLAALLVLQQPERLGDVSFLMSFGAVLGICLLTPVFAGDGREDNVGVETASGVVAGLEEKKRADGKRGLGEALGFVEKKRTDGKSGFGERSDFDTEQRRLGNGGNGFRVPAWLLTVTDILGDSAYERNKYREGWRKVVYERLWRMVSALKSGFAASAGVILFTLPIQLWFFYEIPVYSVLLNLLVLPFMSVVMAGGILSLIPGLGIAGTVDCLILWWYEWICERFGELPGAVWCVGRPAKWQMVVYYSGLFVLIIGRNYAEKWKRQRLYAAYVAENNHGDGHRTERERQRRETRRVDDSGRGRKRESNRKKMQHSDRYSEICPTRWRHVLANFWYTWQGVMTYRNGVMCRIVAAMILVLIVGLLTGNFDRGSRVTFLDVGQGDGIVVETGQGAYLFDCGSTSRRKIGEYVLKPYLKSRGIQSLRGVFVSHPDEDHMNGILELLENGGEWGITVEQMFLPAITEAERREAFEKLLVAAEYAGVPVSYIKCGDEIRDSRLRLRCLHPEENTTLADANAYSECFYVEVFAKAVKWGAAEGMEASGEGGRAASEVYGENGSFAVGVTGERTGHGDTGERKNFGVGAGKLSILLTGDVEGEGEQQLTQELQTLKTLREAKTLRAAQESQALQNAQKLQESQEPREQQELWESRRQGGFKVDILKVAHHGSGYSTSSEFLAVAGPAAAIISCGRNNSYGHPHAATLQRLEDAKVPWYLTTDYGALTVTVDSHGNRLQGYLRRK</sequence>
<feature type="domain" description="ComEC/Rec2-related protein" evidence="9">
    <location>
        <begin position="416"/>
        <end position="527"/>
    </location>
</feature>
<dbReference type="CDD" id="cd07731">
    <property type="entry name" value="ComA-like_MBL-fold"/>
    <property type="match status" value="1"/>
</dbReference>
<feature type="region of interest" description="Disordered" evidence="6">
    <location>
        <begin position="894"/>
        <end position="918"/>
    </location>
</feature>
<dbReference type="SUPFAM" id="SSF56281">
    <property type="entry name" value="Metallo-hydrolase/oxidoreductase"/>
    <property type="match status" value="1"/>
</dbReference>
<feature type="transmembrane region" description="Helical" evidence="7">
    <location>
        <begin position="515"/>
        <end position="532"/>
    </location>
</feature>
<dbReference type="RefSeq" id="WP_227733540.1">
    <property type="nucleotide sequence ID" value="NZ_JAJEPV010000030.1"/>
</dbReference>
<gene>
    <name evidence="11" type="ORF">LKD75_12140</name>
</gene>
<feature type="transmembrane region" description="Helical" evidence="7">
    <location>
        <begin position="619"/>
        <end position="640"/>
    </location>
</feature>
<feature type="compositionally biased region" description="Basic and acidic residues" evidence="6">
    <location>
        <begin position="551"/>
        <end position="573"/>
    </location>
</feature>
<accession>A0AAE3A5A6</accession>
<evidence type="ECO:0000313" key="11">
    <source>
        <dbReference type="EMBL" id="MCC2120325.1"/>
    </source>
</evidence>
<dbReference type="AlphaFoldDB" id="A0AAE3A5A6"/>
<protein>
    <submittedName>
        <fullName evidence="11">ComEC/Rec2 family competence protein</fullName>
    </submittedName>
</protein>
<feature type="transmembrane region" description="Helical" evidence="7">
    <location>
        <begin position="291"/>
        <end position="309"/>
    </location>
</feature>
<evidence type="ECO:0000256" key="7">
    <source>
        <dbReference type="SAM" id="Phobius"/>
    </source>
</evidence>
<feature type="transmembrane region" description="Helical" evidence="7">
    <location>
        <begin position="249"/>
        <end position="279"/>
    </location>
</feature>
<dbReference type="InterPro" id="IPR035681">
    <property type="entry name" value="ComA-like_MBL"/>
</dbReference>
<keyword evidence="2" id="KW-1003">Cell membrane</keyword>
<evidence type="ECO:0000256" key="3">
    <source>
        <dbReference type="ARBA" id="ARBA00022692"/>
    </source>
</evidence>
<dbReference type="Pfam" id="PF13567">
    <property type="entry name" value="DUF4131"/>
    <property type="match status" value="1"/>
</dbReference>
<feature type="compositionally biased region" description="Basic and acidic residues" evidence="6">
    <location>
        <begin position="906"/>
        <end position="918"/>
    </location>
</feature>
<evidence type="ECO:0000256" key="4">
    <source>
        <dbReference type="ARBA" id="ARBA00022989"/>
    </source>
</evidence>
<dbReference type="GO" id="GO:0005886">
    <property type="term" value="C:plasma membrane"/>
    <property type="evidence" value="ECO:0007669"/>
    <property type="project" value="UniProtKB-SubCell"/>
</dbReference>
<dbReference type="PANTHER" id="PTHR30619">
    <property type="entry name" value="DNA INTERNALIZATION/COMPETENCE PROTEIN COMEC/REC2"/>
    <property type="match status" value="1"/>
</dbReference>
<proteinExistence type="predicted"/>
<feature type="domain" description="Metallo-beta-lactamase" evidence="8">
    <location>
        <begin position="650"/>
        <end position="718"/>
    </location>
</feature>
<feature type="compositionally biased region" description="Basic residues" evidence="6">
    <location>
        <begin position="574"/>
        <end position="584"/>
    </location>
</feature>
<keyword evidence="3 7" id="KW-0812">Transmembrane</keyword>
<evidence type="ECO:0000259" key="10">
    <source>
        <dbReference type="Pfam" id="PF13567"/>
    </source>
</evidence>
<feature type="compositionally biased region" description="Polar residues" evidence="6">
    <location>
        <begin position="894"/>
        <end position="905"/>
    </location>
</feature>
<evidence type="ECO:0000313" key="12">
    <source>
        <dbReference type="Proteomes" id="UP001197795"/>
    </source>
</evidence>
<feature type="transmembrane region" description="Helical" evidence="7">
    <location>
        <begin position="223"/>
        <end position="243"/>
    </location>
</feature>